<gene>
    <name evidence="3" type="ORF">HZZ05_12255</name>
</gene>
<organism evidence="3 4">
    <name type="scientific">Actinomyces bowdenii</name>
    <dbReference type="NCBI Taxonomy" id="131109"/>
    <lineage>
        <taxon>Bacteria</taxon>
        <taxon>Bacillati</taxon>
        <taxon>Actinomycetota</taxon>
        <taxon>Actinomycetes</taxon>
        <taxon>Actinomycetales</taxon>
        <taxon>Actinomycetaceae</taxon>
        <taxon>Actinomyces</taxon>
    </lineage>
</organism>
<dbReference type="EMBL" id="JACBXV010000249">
    <property type="protein sequence ID" value="NYS70267.1"/>
    <property type="molecule type" value="Genomic_DNA"/>
</dbReference>
<reference evidence="3 4" key="1">
    <citation type="submission" date="2020-07" db="EMBL/GenBank/DDBJ databases">
        <title>MOT database genomes.</title>
        <authorList>
            <person name="Joseph S."/>
            <person name="Aduse-Opoku J."/>
            <person name="Hashim A."/>
            <person name="Wade W."/>
            <person name="Curtis M."/>
        </authorList>
    </citation>
    <scope>NUCLEOTIDE SEQUENCE [LARGE SCALE GENOMIC DNA]</scope>
    <source>
        <strain evidence="3 4">WMus004</strain>
    </source>
</reference>
<name>A0A853ELS1_9ACTO</name>
<evidence type="ECO:0000313" key="4">
    <source>
        <dbReference type="Proteomes" id="UP000572528"/>
    </source>
</evidence>
<feature type="chain" id="PRO_5039313840" evidence="2">
    <location>
        <begin position="20"/>
        <end position="236"/>
    </location>
</feature>
<feature type="signal peptide" evidence="2">
    <location>
        <begin position="1"/>
        <end position="19"/>
    </location>
</feature>
<feature type="region of interest" description="Disordered" evidence="1">
    <location>
        <begin position="23"/>
        <end position="79"/>
    </location>
</feature>
<accession>A0A853ELS1</accession>
<evidence type="ECO:0000313" key="3">
    <source>
        <dbReference type="EMBL" id="NYS70267.1"/>
    </source>
</evidence>
<evidence type="ECO:0000256" key="2">
    <source>
        <dbReference type="SAM" id="SignalP"/>
    </source>
</evidence>
<dbReference type="AlphaFoldDB" id="A0A853ELS1"/>
<dbReference type="Proteomes" id="UP000572528">
    <property type="component" value="Unassembled WGS sequence"/>
</dbReference>
<proteinExistence type="predicted"/>
<dbReference type="RefSeq" id="WP_179901498.1">
    <property type="nucleotide sequence ID" value="NZ_JACBXV010000249.1"/>
</dbReference>
<protein>
    <submittedName>
        <fullName evidence="3">Uncharacterized protein</fullName>
    </submittedName>
</protein>
<dbReference type="PROSITE" id="PS51257">
    <property type="entry name" value="PROKAR_LIPOPROTEIN"/>
    <property type="match status" value="1"/>
</dbReference>
<keyword evidence="2" id="KW-0732">Signal</keyword>
<evidence type="ECO:0000256" key="1">
    <source>
        <dbReference type="SAM" id="MobiDB-lite"/>
    </source>
</evidence>
<comment type="caution">
    <text evidence="3">The sequence shown here is derived from an EMBL/GenBank/DDBJ whole genome shotgun (WGS) entry which is preliminary data.</text>
</comment>
<feature type="compositionally biased region" description="Low complexity" evidence="1">
    <location>
        <begin position="23"/>
        <end position="68"/>
    </location>
</feature>
<sequence>MRTHLRTTLAAVTLAGALALTGCSSTGSDSADSSASTGADDSAGSSQTTAAMEKPTAKETTAAPATPEVPAGHKEVTAPTAGITVAVPEDWRNVGELSDEELQAISDATGNSPETYKTQLEQLDLFVIASTPDESGFSSNLNVAKQTVPTTTLPSEAEVQALLAQQTATMDSYETVQTANGKGVVSAYSLTQGAISAKGSLLLLPNADKEFTIIFVSASTAEKAKEISDNVVSSAH</sequence>